<organism evidence="1 2">
    <name type="scientific">Lactuca virosa</name>
    <dbReference type="NCBI Taxonomy" id="75947"/>
    <lineage>
        <taxon>Eukaryota</taxon>
        <taxon>Viridiplantae</taxon>
        <taxon>Streptophyta</taxon>
        <taxon>Embryophyta</taxon>
        <taxon>Tracheophyta</taxon>
        <taxon>Spermatophyta</taxon>
        <taxon>Magnoliopsida</taxon>
        <taxon>eudicotyledons</taxon>
        <taxon>Gunneridae</taxon>
        <taxon>Pentapetalae</taxon>
        <taxon>asterids</taxon>
        <taxon>campanulids</taxon>
        <taxon>Asterales</taxon>
        <taxon>Asteraceae</taxon>
        <taxon>Cichorioideae</taxon>
        <taxon>Cichorieae</taxon>
        <taxon>Lactucinae</taxon>
        <taxon>Lactuca</taxon>
    </lineage>
</organism>
<dbReference type="EMBL" id="CAKMRJ010001112">
    <property type="protein sequence ID" value="CAH1422038.1"/>
    <property type="molecule type" value="Genomic_DNA"/>
</dbReference>
<evidence type="ECO:0000313" key="2">
    <source>
        <dbReference type="Proteomes" id="UP001157418"/>
    </source>
</evidence>
<accession>A0AAU9MN21</accession>
<reference evidence="1 2" key="1">
    <citation type="submission" date="2022-01" db="EMBL/GenBank/DDBJ databases">
        <authorList>
            <person name="Xiong W."/>
            <person name="Schranz E."/>
        </authorList>
    </citation>
    <scope>NUCLEOTIDE SEQUENCE [LARGE SCALE GENOMIC DNA]</scope>
</reference>
<gene>
    <name evidence="1" type="ORF">LVIROSA_LOCUS9399</name>
</gene>
<sequence length="123" mass="14288">MWIIWGKGHQLDLVFYGSETRLHFLMFFDRDPACYRYRVACSNSRLWIVHWEFSPAISTPVSWNEHKNFCFGTLHGMGVGLHVQTSGYGLSIRDSDQPLVLQFHGTRRKTFPFVCYQSSARGP</sequence>
<comment type="caution">
    <text evidence="1">The sequence shown here is derived from an EMBL/GenBank/DDBJ whole genome shotgun (WGS) entry which is preliminary data.</text>
</comment>
<dbReference type="AlphaFoldDB" id="A0AAU9MN21"/>
<evidence type="ECO:0000313" key="1">
    <source>
        <dbReference type="EMBL" id="CAH1422038.1"/>
    </source>
</evidence>
<proteinExistence type="predicted"/>
<dbReference type="Proteomes" id="UP001157418">
    <property type="component" value="Unassembled WGS sequence"/>
</dbReference>
<protein>
    <submittedName>
        <fullName evidence="1">Uncharacterized protein</fullName>
    </submittedName>
</protein>
<keyword evidence="2" id="KW-1185">Reference proteome</keyword>
<name>A0AAU9MN21_9ASTR</name>